<dbReference type="InterPro" id="IPR051531">
    <property type="entry name" value="N-acetyltransferase"/>
</dbReference>
<dbReference type="PANTHER" id="PTHR43792">
    <property type="entry name" value="GNAT FAMILY, PUTATIVE (AFU_ORTHOLOGUE AFUA_3G00765)-RELATED-RELATED"/>
    <property type="match status" value="1"/>
</dbReference>
<reference evidence="2 3" key="1">
    <citation type="submission" date="2024-01" db="EMBL/GenBank/DDBJ databases">
        <title>The genome sequence of Erythrobacteraceae sp. strain 1XM1-14.</title>
        <authorList>
            <person name="Liu Y."/>
        </authorList>
    </citation>
    <scope>NUCLEOTIDE SEQUENCE [LARGE SCALE GENOMIC DNA]</scope>
    <source>
        <strain evidence="2 3">1XM1-14</strain>
    </source>
</reference>
<dbReference type="Gene3D" id="3.40.630.30">
    <property type="match status" value="1"/>
</dbReference>
<accession>A0ABU7GEI1</accession>
<dbReference type="GO" id="GO:0016740">
    <property type="term" value="F:transferase activity"/>
    <property type="evidence" value="ECO:0007669"/>
    <property type="project" value="UniProtKB-KW"/>
</dbReference>
<dbReference type="EC" id="2.-.-.-" evidence="2"/>
<dbReference type="EMBL" id="JAZDQV010000004">
    <property type="protein sequence ID" value="MEE1877268.1"/>
    <property type="molecule type" value="Genomic_DNA"/>
</dbReference>
<proteinExistence type="predicted"/>
<protein>
    <submittedName>
        <fullName evidence="2">GNAT family protein</fullName>
        <ecNumber evidence="2">2.-.-.-</ecNumber>
    </submittedName>
</protein>
<sequence length="73" mass="8812">MHARRLLKQLFEVEGHHRVFASTDPRNIASNRVLEKLGFRLEGHYLESVHTHEGWCEEYFWGLLAREWHEQAR</sequence>
<dbReference type="RefSeq" id="WP_354144370.1">
    <property type="nucleotide sequence ID" value="NZ_JAZDQV010000004.1"/>
</dbReference>
<evidence type="ECO:0000313" key="2">
    <source>
        <dbReference type="EMBL" id="MEE1877268.1"/>
    </source>
</evidence>
<dbReference type="InterPro" id="IPR016181">
    <property type="entry name" value="Acyl_CoA_acyltransferase"/>
</dbReference>
<dbReference type="SUPFAM" id="SSF55729">
    <property type="entry name" value="Acyl-CoA N-acyltransferases (Nat)"/>
    <property type="match status" value="1"/>
</dbReference>
<organism evidence="2 3">
    <name type="scientific">Altererythrobacter litoralis</name>
    <dbReference type="NCBI Taxonomy" id="3113904"/>
    <lineage>
        <taxon>Bacteria</taxon>
        <taxon>Pseudomonadati</taxon>
        <taxon>Pseudomonadota</taxon>
        <taxon>Alphaproteobacteria</taxon>
        <taxon>Sphingomonadales</taxon>
        <taxon>Erythrobacteraceae</taxon>
        <taxon>Altererythrobacter</taxon>
    </lineage>
</organism>
<evidence type="ECO:0000313" key="3">
    <source>
        <dbReference type="Proteomes" id="UP001343492"/>
    </source>
</evidence>
<dbReference type="Proteomes" id="UP001343492">
    <property type="component" value="Unassembled WGS sequence"/>
</dbReference>
<keyword evidence="2" id="KW-0808">Transferase</keyword>
<evidence type="ECO:0000259" key="1">
    <source>
        <dbReference type="Pfam" id="PF13302"/>
    </source>
</evidence>
<feature type="domain" description="N-acetyltransferase" evidence="1">
    <location>
        <begin position="3"/>
        <end position="40"/>
    </location>
</feature>
<dbReference type="PANTHER" id="PTHR43792:SF1">
    <property type="entry name" value="N-ACETYLTRANSFERASE DOMAIN-CONTAINING PROTEIN"/>
    <property type="match status" value="1"/>
</dbReference>
<dbReference type="InterPro" id="IPR000182">
    <property type="entry name" value="GNAT_dom"/>
</dbReference>
<name>A0ABU7GEI1_9SPHN</name>
<keyword evidence="3" id="KW-1185">Reference proteome</keyword>
<dbReference type="Pfam" id="PF13302">
    <property type="entry name" value="Acetyltransf_3"/>
    <property type="match status" value="1"/>
</dbReference>
<comment type="caution">
    <text evidence="2">The sequence shown here is derived from an EMBL/GenBank/DDBJ whole genome shotgun (WGS) entry which is preliminary data.</text>
</comment>
<gene>
    <name evidence="2" type="ORF">VRS74_06165</name>
</gene>